<gene>
    <name evidence="8" type="ORF">IFR04_006812</name>
</gene>
<evidence type="ECO:0000256" key="2">
    <source>
        <dbReference type="ARBA" id="ARBA00022833"/>
    </source>
</evidence>
<dbReference type="OrthoDB" id="2593732at2759"/>
<dbReference type="InterPro" id="IPR001138">
    <property type="entry name" value="Zn2Cys6_DnaBD"/>
</dbReference>
<dbReference type="AlphaFoldDB" id="A0A8H7TJQ7"/>
<evidence type="ECO:0000313" key="9">
    <source>
        <dbReference type="Proteomes" id="UP000664132"/>
    </source>
</evidence>
<dbReference type="PANTHER" id="PTHR36206:SF12">
    <property type="entry name" value="ASPERCRYPTIN BIOSYNTHESIS CLUSTER-SPECIFIC TRANSCRIPTION REGULATOR ATNN-RELATED"/>
    <property type="match status" value="1"/>
</dbReference>
<dbReference type="InterPro" id="IPR052360">
    <property type="entry name" value="Transcr_Regulatory_Proteins"/>
</dbReference>
<keyword evidence="9" id="KW-1185">Reference proteome</keyword>
<dbReference type="PROSITE" id="PS50048">
    <property type="entry name" value="ZN2_CY6_FUNGAL_2"/>
    <property type="match status" value="1"/>
</dbReference>
<keyword evidence="1" id="KW-0479">Metal-binding</keyword>
<evidence type="ECO:0000313" key="8">
    <source>
        <dbReference type="EMBL" id="KAG4420053.1"/>
    </source>
</evidence>
<evidence type="ECO:0000256" key="1">
    <source>
        <dbReference type="ARBA" id="ARBA00022723"/>
    </source>
</evidence>
<evidence type="ECO:0000256" key="6">
    <source>
        <dbReference type="ARBA" id="ARBA00023242"/>
    </source>
</evidence>
<sequence length="565" mass="63781">MAPPVSTPTVKKSRNGRKTCKIRRVKCDETKPFCYRCKELHIKCDGYVIKQPKGRDGKVTFFPILPESQETSIIPLKLAQEVQPACNLSDQEYRYFDIFRQTTASTLAEYLDTTLWNRIVLQATEPALPIKHSVITLGALHKALSGDPHPHEADSRLPQSTHYRFALQQYGKALHLARTSIAAAWETQLDTRVLLISCFLSICFECIHGSTSTAVAHIQSGISMLDEFCSKQPHCISFNERQALPGFLEDEMLSVLSRLESDVTGLYDASMLSPQPDVEAAVIGVFYYMPTDTFESLTSSRKYLDLLLREVGWFVMSCNKQRWAYLAGHHGTNTPDTNTVTGMIFTIEQQERAEMFQNLLRQWLSTFQALVHSTRQSHNPDANLSIIALSLRSLCASISLSCCFGPETAYDAYIPDFDRALRLAEDLHLGGPSLRSVMPTFITSSILIRSLYFVALKCREGGIRRRALDLLEGMPRRQGIWDAVFVCKVARVVVDIEAGHYNEGTVREGGKGRYEGHGLPPEERRVTSLKTCFDLYKRKGQIRFLQAPEYDDGLSYIVGERDILW</sequence>
<proteinExistence type="predicted"/>
<dbReference type="EMBL" id="JAFJYH010000092">
    <property type="protein sequence ID" value="KAG4420053.1"/>
    <property type="molecule type" value="Genomic_DNA"/>
</dbReference>
<dbReference type="SUPFAM" id="SSF57701">
    <property type="entry name" value="Zn2/Cys6 DNA-binding domain"/>
    <property type="match status" value="1"/>
</dbReference>
<comment type="caution">
    <text evidence="8">The sequence shown here is derived from an EMBL/GenBank/DDBJ whole genome shotgun (WGS) entry which is preliminary data.</text>
</comment>
<accession>A0A8H7TJQ7</accession>
<dbReference type="GO" id="GO:0000981">
    <property type="term" value="F:DNA-binding transcription factor activity, RNA polymerase II-specific"/>
    <property type="evidence" value="ECO:0007669"/>
    <property type="project" value="InterPro"/>
</dbReference>
<dbReference type="GO" id="GO:0003677">
    <property type="term" value="F:DNA binding"/>
    <property type="evidence" value="ECO:0007669"/>
    <property type="project" value="UniProtKB-KW"/>
</dbReference>
<dbReference type="Proteomes" id="UP000664132">
    <property type="component" value="Unassembled WGS sequence"/>
</dbReference>
<reference evidence="8" key="1">
    <citation type="submission" date="2021-02" db="EMBL/GenBank/DDBJ databases">
        <title>Genome sequence Cadophora malorum strain M34.</title>
        <authorList>
            <person name="Stefanovic E."/>
            <person name="Vu D."/>
            <person name="Scully C."/>
            <person name="Dijksterhuis J."/>
            <person name="Roader J."/>
            <person name="Houbraken J."/>
        </authorList>
    </citation>
    <scope>NUCLEOTIDE SEQUENCE</scope>
    <source>
        <strain evidence="8">M34</strain>
    </source>
</reference>
<protein>
    <recommendedName>
        <fullName evidence="7">Zn(2)-C6 fungal-type domain-containing protein</fullName>
    </recommendedName>
</protein>
<dbReference type="InterPro" id="IPR036864">
    <property type="entry name" value="Zn2-C6_fun-type_DNA-bd_sf"/>
</dbReference>
<dbReference type="PANTHER" id="PTHR36206">
    <property type="entry name" value="ASPERCRYPTIN BIOSYNTHESIS CLUSTER-SPECIFIC TRANSCRIPTION REGULATOR ATNN-RELATED"/>
    <property type="match status" value="1"/>
</dbReference>
<dbReference type="GO" id="GO:0008270">
    <property type="term" value="F:zinc ion binding"/>
    <property type="evidence" value="ECO:0007669"/>
    <property type="project" value="InterPro"/>
</dbReference>
<dbReference type="CDD" id="cd00067">
    <property type="entry name" value="GAL4"/>
    <property type="match status" value="1"/>
</dbReference>
<keyword evidence="5" id="KW-0804">Transcription</keyword>
<dbReference type="SMART" id="SM00066">
    <property type="entry name" value="GAL4"/>
    <property type="match status" value="1"/>
</dbReference>
<keyword evidence="6" id="KW-0539">Nucleus</keyword>
<evidence type="ECO:0000256" key="4">
    <source>
        <dbReference type="ARBA" id="ARBA00023125"/>
    </source>
</evidence>
<evidence type="ECO:0000256" key="5">
    <source>
        <dbReference type="ARBA" id="ARBA00023163"/>
    </source>
</evidence>
<dbReference type="Pfam" id="PF00172">
    <property type="entry name" value="Zn_clus"/>
    <property type="match status" value="1"/>
</dbReference>
<evidence type="ECO:0000259" key="7">
    <source>
        <dbReference type="PROSITE" id="PS50048"/>
    </source>
</evidence>
<evidence type="ECO:0000256" key="3">
    <source>
        <dbReference type="ARBA" id="ARBA00023015"/>
    </source>
</evidence>
<feature type="domain" description="Zn(2)-C6 fungal-type" evidence="7">
    <location>
        <begin position="20"/>
        <end position="44"/>
    </location>
</feature>
<name>A0A8H7TJQ7_9HELO</name>
<keyword evidence="3" id="KW-0805">Transcription regulation</keyword>
<keyword evidence="2" id="KW-0862">Zinc</keyword>
<organism evidence="8 9">
    <name type="scientific">Cadophora malorum</name>
    <dbReference type="NCBI Taxonomy" id="108018"/>
    <lineage>
        <taxon>Eukaryota</taxon>
        <taxon>Fungi</taxon>
        <taxon>Dikarya</taxon>
        <taxon>Ascomycota</taxon>
        <taxon>Pezizomycotina</taxon>
        <taxon>Leotiomycetes</taxon>
        <taxon>Helotiales</taxon>
        <taxon>Ploettnerulaceae</taxon>
        <taxon>Cadophora</taxon>
    </lineage>
</organism>
<keyword evidence="4" id="KW-0238">DNA-binding</keyword>